<dbReference type="Pfam" id="PF22790">
    <property type="entry name" value="YkoP"/>
    <property type="match status" value="1"/>
</dbReference>
<accession>A0A6M0QC27</accession>
<dbReference type="Proteomes" id="UP000481043">
    <property type="component" value="Unassembled WGS sequence"/>
</dbReference>
<reference evidence="2 3" key="1">
    <citation type="submission" date="2020-02" db="EMBL/GenBank/DDBJ databases">
        <title>Bacillus aquiflavi sp. nov., isolated from yellow water of strong flavor Chinese baijiu in Yibin region of China.</title>
        <authorList>
            <person name="Xie J."/>
        </authorList>
    </citation>
    <scope>NUCLEOTIDE SEQUENCE [LARGE SCALE GENOMIC DNA]</scope>
    <source>
        <strain evidence="2 3">SA4</strain>
    </source>
</reference>
<protein>
    <recommendedName>
        <fullName evidence="1">YkoP-like domain-containing protein</fullName>
    </recommendedName>
</protein>
<name>A0A6M0QC27_9BACI</name>
<sequence>MKGWFLSIWYFLDPIYYAFTRLTYVKDESKKNLIFRVRVTRYKGREVVLSDGTIIRKNDTLLKIHLHNVKLLKELYQVQCEVKRGRHIFQSVLTALPALAAYLENHPQKEDIKAVIGITTLHRGCRRLGFETHDIKSRCYQFFKKVTFTLIYILSATNISKESMQKHQPKYLFMSTKALSKRYRVN</sequence>
<evidence type="ECO:0000313" key="2">
    <source>
        <dbReference type="EMBL" id="NEY73914.1"/>
    </source>
</evidence>
<dbReference type="AlphaFoldDB" id="A0A6M0QC27"/>
<evidence type="ECO:0000313" key="3">
    <source>
        <dbReference type="Proteomes" id="UP000481043"/>
    </source>
</evidence>
<dbReference type="InterPro" id="IPR054467">
    <property type="entry name" value="YkoP-like_dom"/>
</dbReference>
<gene>
    <name evidence="2" type="ORF">G4D63_19630</name>
</gene>
<feature type="domain" description="YkoP-like" evidence="1">
    <location>
        <begin position="2"/>
        <end position="183"/>
    </location>
</feature>
<comment type="caution">
    <text evidence="2">The sequence shown here is derived from an EMBL/GenBank/DDBJ whole genome shotgun (WGS) entry which is preliminary data.</text>
</comment>
<organism evidence="2 3">
    <name type="scientific">Bacillus mesophilus</name>
    <dbReference type="NCBI Taxonomy" id="1808955"/>
    <lineage>
        <taxon>Bacteria</taxon>
        <taxon>Bacillati</taxon>
        <taxon>Bacillota</taxon>
        <taxon>Bacilli</taxon>
        <taxon>Bacillales</taxon>
        <taxon>Bacillaceae</taxon>
        <taxon>Bacillus</taxon>
    </lineage>
</organism>
<proteinExistence type="predicted"/>
<dbReference type="EMBL" id="JAAIWM010000011">
    <property type="protein sequence ID" value="NEY73914.1"/>
    <property type="molecule type" value="Genomic_DNA"/>
</dbReference>
<evidence type="ECO:0000259" key="1">
    <source>
        <dbReference type="Pfam" id="PF22790"/>
    </source>
</evidence>
<keyword evidence="3" id="KW-1185">Reference proteome</keyword>